<reference evidence="2" key="1">
    <citation type="journal article" date="2020" name="New Phytol.">
        <title>Comparative genomics reveals dynamic genome evolution in host specialist ectomycorrhizal fungi.</title>
        <authorList>
            <person name="Lofgren L.A."/>
            <person name="Nguyen N.H."/>
            <person name="Vilgalys R."/>
            <person name="Ruytinx J."/>
            <person name="Liao H.L."/>
            <person name="Branco S."/>
            <person name="Kuo A."/>
            <person name="LaButti K."/>
            <person name="Lipzen A."/>
            <person name="Andreopoulos W."/>
            <person name="Pangilinan J."/>
            <person name="Riley R."/>
            <person name="Hundley H."/>
            <person name="Na H."/>
            <person name="Barry K."/>
            <person name="Grigoriev I.V."/>
            <person name="Stajich J.E."/>
            <person name="Kennedy P.G."/>
        </authorList>
    </citation>
    <scope>NUCLEOTIDE SEQUENCE</scope>
    <source>
        <strain evidence="2">FC203</strain>
    </source>
</reference>
<name>A0AAD4E8Z4_9AGAM</name>
<feature type="compositionally biased region" description="Polar residues" evidence="1">
    <location>
        <begin position="7"/>
        <end position="29"/>
    </location>
</feature>
<proteinExistence type="predicted"/>
<evidence type="ECO:0000313" key="3">
    <source>
        <dbReference type="Proteomes" id="UP001195769"/>
    </source>
</evidence>
<evidence type="ECO:0000256" key="1">
    <source>
        <dbReference type="SAM" id="MobiDB-lite"/>
    </source>
</evidence>
<keyword evidence="3" id="KW-1185">Reference proteome</keyword>
<evidence type="ECO:0000313" key="2">
    <source>
        <dbReference type="EMBL" id="KAG1900604.1"/>
    </source>
</evidence>
<feature type="compositionally biased region" description="Low complexity" evidence="1">
    <location>
        <begin position="80"/>
        <end position="90"/>
    </location>
</feature>
<dbReference type="AlphaFoldDB" id="A0AAD4E8Z4"/>
<gene>
    <name evidence="2" type="ORF">F5891DRAFT_300230</name>
</gene>
<protein>
    <submittedName>
        <fullName evidence="2">Uncharacterized protein</fullName>
    </submittedName>
</protein>
<dbReference type="EMBL" id="JABBWK010000026">
    <property type="protein sequence ID" value="KAG1900604.1"/>
    <property type="molecule type" value="Genomic_DNA"/>
</dbReference>
<feature type="region of interest" description="Disordered" evidence="1">
    <location>
        <begin position="132"/>
        <end position="187"/>
    </location>
</feature>
<organism evidence="2 3">
    <name type="scientific">Suillus fuscotomentosus</name>
    <dbReference type="NCBI Taxonomy" id="1912939"/>
    <lineage>
        <taxon>Eukaryota</taxon>
        <taxon>Fungi</taxon>
        <taxon>Dikarya</taxon>
        <taxon>Basidiomycota</taxon>
        <taxon>Agaricomycotina</taxon>
        <taxon>Agaricomycetes</taxon>
        <taxon>Agaricomycetidae</taxon>
        <taxon>Boletales</taxon>
        <taxon>Suillineae</taxon>
        <taxon>Suillaceae</taxon>
        <taxon>Suillus</taxon>
    </lineage>
</organism>
<feature type="region of interest" description="Disordered" evidence="1">
    <location>
        <begin position="249"/>
        <end position="275"/>
    </location>
</feature>
<comment type="caution">
    <text evidence="2">The sequence shown here is derived from an EMBL/GenBank/DDBJ whole genome shotgun (WGS) entry which is preliminary data.</text>
</comment>
<feature type="region of interest" description="Disordered" evidence="1">
    <location>
        <begin position="1"/>
        <end position="29"/>
    </location>
</feature>
<dbReference type="RefSeq" id="XP_041226180.1">
    <property type="nucleotide sequence ID" value="XM_041371256.1"/>
</dbReference>
<feature type="compositionally biased region" description="Polar residues" evidence="1">
    <location>
        <begin position="132"/>
        <end position="145"/>
    </location>
</feature>
<dbReference type="GeneID" id="64665554"/>
<dbReference type="Proteomes" id="UP001195769">
    <property type="component" value="Unassembled WGS sequence"/>
</dbReference>
<accession>A0AAD4E8Z4</accession>
<feature type="compositionally biased region" description="Low complexity" evidence="1">
    <location>
        <begin position="157"/>
        <end position="170"/>
    </location>
</feature>
<sequence length="294" mass="31553">MTAVLRSPTQSPVLTVTSSRASNSSCSHMHNASVPMRHIRFAPLPEPTAQVDNSNSIMDSHPRALSSLSSDIVDVQRNTSSKSKPKSSLSRQFNLFKRSSTDSTAHDPQPYDFGAPLSRSASIPILSNDNQPRYFSTAPSTNSLCSAGDHHAMPKNHFPSHSPSPSSSPSSFPPTSPSTRPKVTTSGMHMLNGRIYGSKRRPLTNLFANVRDEPDFVEWGYGGMGSISSSSDSKYSALAKGTPALLSDGHSQKVSDGAGVSYLAGGDSDDGSGMEWVRRRRQRREGLAARGNTC</sequence>
<feature type="region of interest" description="Disordered" evidence="1">
    <location>
        <begin position="68"/>
        <end position="93"/>
    </location>
</feature>